<evidence type="ECO:0000313" key="4">
    <source>
        <dbReference type="Proteomes" id="UP000045840"/>
    </source>
</evidence>
<keyword evidence="3" id="KW-1185">Reference proteome</keyword>
<dbReference type="RefSeq" id="WP_235801330.1">
    <property type="nucleotide sequence ID" value="NZ_CAWMMU010000002.1"/>
</dbReference>
<organism evidence="1 4">
    <name type="scientific">Yersinia pekkanenii</name>
    <dbReference type="NCBI Taxonomy" id="1288385"/>
    <lineage>
        <taxon>Bacteria</taxon>
        <taxon>Pseudomonadati</taxon>
        <taxon>Pseudomonadota</taxon>
        <taxon>Gammaproteobacteria</taxon>
        <taxon>Enterobacterales</taxon>
        <taxon>Yersiniaceae</taxon>
        <taxon>Yersinia</taxon>
    </lineage>
</organism>
<evidence type="ECO:0000313" key="1">
    <source>
        <dbReference type="EMBL" id="CNH02044.1"/>
    </source>
</evidence>
<accession>A0A0T9NEE4</accession>
<gene>
    <name evidence="1" type="ORF">ERS008529_00094</name>
    <name evidence="2" type="ORF">ERS137968_00520</name>
</gene>
<reference evidence="4" key="1">
    <citation type="submission" date="2015-03" db="EMBL/GenBank/DDBJ databases">
        <authorList>
            <consortium name="Pathogen Informatics"/>
        </authorList>
    </citation>
    <scope>NUCLEOTIDE SEQUENCE [LARGE SCALE GENOMIC DNA]</scope>
    <source>
        <strain evidence="4">A125KOH2</strain>
    </source>
</reference>
<dbReference type="EMBL" id="CQAZ01000001">
    <property type="protein sequence ID" value="CNH02044.1"/>
    <property type="molecule type" value="Genomic_DNA"/>
</dbReference>
<dbReference type="AlphaFoldDB" id="A0A0T9NEE4"/>
<reference evidence="2 3" key="2">
    <citation type="submission" date="2015-03" db="EMBL/GenBank/DDBJ databases">
        <authorList>
            <consortium name="Pathogen Informatics"/>
            <person name="Murphy D."/>
        </authorList>
    </citation>
    <scope>NUCLEOTIDE SEQUENCE [LARGE SCALE GENOMIC DNA]</scope>
    <source>
        <strain evidence="2">Type strain: CIP110230</strain>
        <strain evidence="3">type strain: CIP110230</strain>
    </source>
</reference>
<dbReference type="EMBL" id="CWJL01000002">
    <property type="protein sequence ID" value="CRY63998.1"/>
    <property type="molecule type" value="Genomic_DNA"/>
</dbReference>
<evidence type="ECO:0000313" key="3">
    <source>
        <dbReference type="Proteomes" id="UP000044625"/>
    </source>
</evidence>
<reference evidence="1" key="3">
    <citation type="submission" date="2015-03" db="EMBL/GenBank/DDBJ databases">
        <authorList>
            <person name="Murphy D."/>
        </authorList>
    </citation>
    <scope>NUCLEOTIDE SEQUENCE [LARGE SCALE GENOMIC DNA]</scope>
    <source>
        <strain evidence="1">A125KOH2</strain>
    </source>
</reference>
<protein>
    <submittedName>
        <fullName evidence="1">Uncharacterized protein</fullName>
    </submittedName>
</protein>
<proteinExistence type="predicted"/>
<name>A0A0T9NEE4_9GAMM</name>
<sequence>MLTVELPEEPEKLYYSAGDAHPLAKLETDKIIQRVIDLDVANSDREHYVTGWMGLNSVVVVRNYQNKRGTANGFVVNKGDRYRLSIQSIEFRIPKVVLWMSFRRKPRTMELITYETLGDQPSGMQQYRNILEEELLQQLDNDWRELNDYLGAACWQLENGTPLWLQSQQQITTQAIRELVDAPIFRTKHLQADGDYAGFWAGEYFFAVRQSTTGNPLPAVQISWRENEKDIGSYQFDLIHDEAGEPTLSLCIRPRKGADSYLLNRFDAHHLQRAITMFTMTQHYLLAQTPDINKTKYLYPKSLELQAASELIPMSLLK</sequence>
<dbReference type="Proteomes" id="UP000044625">
    <property type="component" value="Unassembled WGS sequence"/>
</dbReference>
<evidence type="ECO:0000313" key="2">
    <source>
        <dbReference type="EMBL" id="CRY63998.1"/>
    </source>
</evidence>
<dbReference type="Proteomes" id="UP000045840">
    <property type="component" value="Unassembled WGS sequence"/>
</dbReference>